<keyword evidence="2" id="KW-1133">Transmembrane helix</keyword>
<keyword evidence="4" id="KW-1185">Reference proteome</keyword>
<comment type="caution">
    <text evidence="3">The sequence shown here is derived from an EMBL/GenBank/DDBJ whole genome shotgun (WGS) entry which is preliminary data.</text>
</comment>
<keyword evidence="2" id="KW-0812">Transmembrane</keyword>
<feature type="region of interest" description="Disordered" evidence="1">
    <location>
        <begin position="168"/>
        <end position="189"/>
    </location>
</feature>
<protein>
    <submittedName>
        <fullName evidence="3">Uncharacterized protein</fullName>
    </submittedName>
</protein>
<proteinExistence type="predicted"/>
<dbReference type="EMBL" id="JABSTU010000002">
    <property type="protein sequence ID" value="KAH8037202.1"/>
    <property type="molecule type" value="Genomic_DNA"/>
</dbReference>
<evidence type="ECO:0000256" key="1">
    <source>
        <dbReference type="SAM" id="MobiDB-lite"/>
    </source>
</evidence>
<dbReference type="VEuPathDB" id="VectorBase:LOC119186165"/>
<organism evidence="3 4">
    <name type="scientific">Rhipicephalus microplus</name>
    <name type="common">Cattle tick</name>
    <name type="synonym">Boophilus microplus</name>
    <dbReference type="NCBI Taxonomy" id="6941"/>
    <lineage>
        <taxon>Eukaryota</taxon>
        <taxon>Metazoa</taxon>
        <taxon>Ecdysozoa</taxon>
        <taxon>Arthropoda</taxon>
        <taxon>Chelicerata</taxon>
        <taxon>Arachnida</taxon>
        <taxon>Acari</taxon>
        <taxon>Parasitiformes</taxon>
        <taxon>Ixodida</taxon>
        <taxon>Ixodoidea</taxon>
        <taxon>Ixodidae</taxon>
        <taxon>Rhipicephalinae</taxon>
        <taxon>Rhipicephalus</taxon>
        <taxon>Boophilus</taxon>
    </lineage>
</organism>
<keyword evidence="2" id="KW-0472">Membrane</keyword>
<sequence>MRIEIATPYLYQHHARHDRSYGQTLVLCCLLAVGVRAIPIYAISVPVVQEALHHTIIQPAVRTAEHHSTVVEQHPGNAIVRHHPGVVHSDVVHHEPGTVVHHHAVPSTVVHQTTPVVENAIVHHVLRPAVVAQRRELVYTPHHEHSYSLSQTKVTRPRSSVVEHHPLTGHHSRDLIPRPAGQQPSTLTTRPPWRGTYIPTYCTCVNVAPCVPGDIEKAVIVVATLVVVCLLVAGAHCSALLTYGVPAAYSVVHQPVVHQSVVHQPVVYQTAVRTPAVAHHKELVHVPHHEYGYAVEQSKVVQPKSTVVHHDPLTGIPYKQTDYHHAPVVTGSRTYVHHSRPGYVSERTKTYVF</sequence>
<reference evidence="3" key="1">
    <citation type="journal article" date="2020" name="Cell">
        <title>Large-Scale Comparative Analyses of Tick Genomes Elucidate Their Genetic Diversity and Vector Capacities.</title>
        <authorList>
            <consortium name="Tick Genome and Microbiome Consortium (TIGMIC)"/>
            <person name="Jia N."/>
            <person name="Wang J."/>
            <person name="Shi W."/>
            <person name="Du L."/>
            <person name="Sun Y."/>
            <person name="Zhan W."/>
            <person name="Jiang J.F."/>
            <person name="Wang Q."/>
            <person name="Zhang B."/>
            <person name="Ji P."/>
            <person name="Bell-Sakyi L."/>
            <person name="Cui X.M."/>
            <person name="Yuan T.T."/>
            <person name="Jiang B.G."/>
            <person name="Yang W.F."/>
            <person name="Lam T.T."/>
            <person name="Chang Q.C."/>
            <person name="Ding S.J."/>
            <person name="Wang X.J."/>
            <person name="Zhu J.G."/>
            <person name="Ruan X.D."/>
            <person name="Zhao L."/>
            <person name="Wei J.T."/>
            <person name="Ye R.Z."/>
            <person name="Que T.C."/>
            <person name="Du C.H."/>
            <person name="Zhou Y.H."/>
            <person name="Cheng J.X."/>
            <person name="Dai P.F."/>
            <person name="Guo W.B."/>
            <person name="Han X.H."/>
            <person name="Huang E.J."/>
            <person name="Li L.F."/>
            <person name="Wei W."/>
            <person name="Gao Y.C."/>
            <person name="Liu J.Z."/>
            <person name="Shao H.Z."/>
            <person name="Wang X."/>
            <person name="Wang C.C."/>
            <person name="Yang T.C."/>
            <person name="Huo Q.B."/>
            <person name="Li W."/>
            <person name="Chen H.Y."/>
            <person name="Chen S.E."/>
            <person name="Zhou L.G."/>
            <person name="Ni X.B."/>
            <person name="Tian J.H."/>
            <person name="Sheng Y."/>
            <person name="Liu T."/>
            <person name="Pan Y.S."/>
            <person name="Xia L.Y."/>
            <person name="Li J."/>
            <person name="Zhao F."/>
            <person name="Cao W.C."/>
        </authorList>
    </citation>
    <scope>NUCLEOTIDE SEQUENCE</scope>
    <source>
        <strain evidence="3">Rmic-2018</strain>
    </source>
</reference>
<gene>
    <name evidence="3" type="ORF">HPB51_008968</name>
</gene>
<name>A0A9J6ESB8_RHIMP</name>
<dbReference type="Proteomes" id="UP000821866">
    <property type="component" value="Chromosome 10"/>
</dbReference>
<dbReference type="AlphaFoldDB" id="A0A9J6ESB8"/>
<evidence type="ECO:0000256" key="2">
    <source>
        <dbReference type="SAM" id="Phobius"/>
    </source>
</evidence>
<evidence type="ECO:0000313" key="3">
    <source>
        <dbReference type="EMBL" id="KAH8037202.1"/>
    </source>
</evidence>
<dbReference type="VEuPathDB" id="VectorBase:LOC119179664"/>
<accession>A0A9J6ESB8</accession>
<evidence type="ECO:0000313" key="4">
    <source>
        <dbReference type="Proteomes" id="UP000821866"/>
    </source>
</evidence>
<feature type="transmembrane region" description="Helical" evidence="2">
    <location>
        <begin position="21"/>
        <end position="43"/>
    </location>
</feature>
<reference evidence="3" key="2">
    <citation type="submission" date="2021-09" db="EMBL/GenBank/DDBJ databases">
        <authorList>
            <person name="Jia N."/>
            <person name="Wang J."/>
            <person name="Shi W."/>
            <person name="Du L."/>
            <person name="Sun Y."/>
            <person name="Zhan W."/>
            <person name="Jiang J."/>
            <person name="Wang Q."/>
            <person name="Zhang B."/>
            <person name="Ji P."/>
            <person name="Sakyi L.B."/>
            <person name="Cui X."/>
            <person name="Yuan T."/>
            <person name="Jiang B."/>
            <person name="Yang W."/>
            <person name="Lam T.T.-Y."/>
            <person name="Chang Q."/>
            <person name="Ding S."/>
            <person name="Wang X."/>
            <person name="Zhu J."/>
            <person name="Ruan X."/>
            <person name="Zhao L."/>
            <person name="Wei J."/>
            <person name="Que T."/>
            <person name="Du C."/>
            <person name="Cheng J."/>
            <person name="Dai P."/>
            <person name="Han X."/>
            <person name="Huang E."/>
            <person name="Gao Y."/>
            <person name="Liu J."/>
            <person name="Shao H."/>
            <person name="Ye R."/>
            <person name="Li L."/>
            <person name="Wei W."/>
            <person name="Wang X."/>
            <person name="Wang C."/>
            <person name="Huo Q."/>
            <person name="Li W."/>
            <person name="Guo W."/>
            <person name="Chen H."/>
            <person name="Chen S."/>
            <person name="Zhou L."/>
            <person name="Zhou L."/>
            <person name="Ni X."/>
            <person name="Tian J."/>
            <person name="Zhou Y."/>
            <person name="Sheng Y."/>
            <person name="Liu T."/>
            <person name="Pan Y."/>
            <person name="Xia L."/>
            <person name="Li J."/>
            <person name="Zhao F."/>
            <person name="Cao W."/>
        </authorList>
    </citation>
    <scope>NUCLEOTIDE SEQUENCE</scope>
    <source>
        <strain evidence="3">Rmic-2018</strain>
        <tissue evidence="3">Larvae</tissue>
    </source>
</reference>